<dbReference type="EMBL" id="BMCS01000001">
    <property type="protein sequence ID" value="GGF09516.1"/>
    <property type="molecule type" value="Genomic_DNA"/>
</dbReference>
<keyword evidence="3" id="KW-1185">Reference proteome</keyword>
<accession>A0ABQ1U5U4</accession>
<organism evidence="2 3">
    <name type="scientific">Williamsia phyllosphaerae</name>
    <dbReference type="NCBI Taxonomy" id="885042"/>
    <lineage>
        <taxon>Bacteria</taxon>
        <taxon>Bacillati</taxon>
        <taxon>Actinomycetota</taxon>
        <taxon>Actinomycetes</taxon>
        <taxon>Mycobacteriales</taxon>
        <taxon>Nocardiaceae</taxon>
        <taxon>Williamsia</taxon>
    </lineage>
</organism>
<sequence length="78" mass="8968">MIPLLARRYIYRYLLLAFVLPIVARLSLTAGMRIERRKGRRTIVSRVLTGLGRFSRRRVEKAARKGAIDDKAVARTRG</sequence>
<comment type="caution">
    <text evidence="2">The sequence shown here is derived from an EMBL/GenBank/DDBJ whole genome shotgun (WGS) entry which is preliminary data.</text>
</comment>
<keyword evidence="1" id="KW-1133">Transmembrane helix</keyword>
<keyword evidence="1" id="KW-0472">Membrane</keyword>
<feature type="transmembrane region" description="Helical" evidence="1">
    <location>
        <begin position="12"/>
        <end position="31"/>
    </location>
</feature>
<keyword evidence="1" id="KW-0812">Transmembrane</keyword>
<evidence type="ECO:0000313" key="2">
    <source>
        <dbReference type="EMBL" id="GGF09516.1"/>
    </source>
</evidence>
<gene>
    <name evidence="2" type="ORF">GCM10007298_01830</name>
</gene>
<dbReference type="Proteomes" id="UP000632454">
    <property type="component" value="Unassembled WGS sequence"/>
</dbReference>
<evidence type="ECO:0000313" key="3">
    <source>
        <dbReference type="Proteomes" id="UP000632454"/>
    </source>
</evidence>
<protein>
    <submittedName>
        <fullName evidence="2">Uncharacterized protein</fullName>
    </submittedName>
</protein>
<evidence type="ECO:0000256" key="1">
    <source>
        <dbReference type="SAM" id="Phobius"/>
    </source>
</evidence>
<name>A0ABQ1U5U4_9NOCA</name>
<reference evidence="3" key="1">
    <citation type="journal article" date="2019" name="Int. J. Syst. Evol. Microbiol.">
        <title>The Global Catalogue of Microorganisms (GCM) 10K type strain sequencing project: providing services to taxonomists for standard genome sequencing and annotation.</title>
        <authorList>
            <consortium name="The Broad Institute Genomics Platform"/>
            <consortium name="The Broad Institute Genome Sequencing Center for Infectious Disease"/>
            <person name="Wu L."/>
            <person name="Ma J."/>
        </authorList>
    </citation>
    <scope>NUCLEOTIDE SEQUENCE [LARGE SCALE GENOMIC DNA]</scope>
    <source>
        <strain evidence="3">CCM 7855</strain>
    </source>
</reference>
<dbReference type="RefSeq" id="WP_188486064.1">
    <property type="nucleotide sequence ID" value="NZ_BMCS01000001.1"/>
</dbReference>
<proteinExistence type="predicted"/>